<keyword evidence="12" id="KW-1185">Reference proteome</keyword>
<comment type="function">
    <text evidence="7">Component of the SMC5-SMC6 complex, that promotes sister chromatid alignment after DNA damage and facilitates double-stranded DNA breaks (DSBs) repair via homologous recombination between sister chromatids.</text>
</comment>
<keyword evidence="5 7" id="KW-0234">DNA repair</keyword>
<dbReference type="Proteomes" id="UP000822688">
    <property type="component" value="Chromosome 8"/>
</dbReference>
<evidence type="ECO:0000256" key="2">
    <source>
        <dbReference type="ARBA" id="ARBA00008997"/>
    </source>
</evidence>
<dbReference type="OrthoDB" id="361242at2759"/>
<name>A0A8T0H2B9_CERPU</name>
<evidence type="ECO:0000256" key="1">
    <source>
        <dbReference type="ARBA" id="ARBA00004123"/>
    </source>
</evidence>
<evidence type="ECO:0000256" key="4">
    <source>
        <dbReference type="ARBA" id="ARBA00023172"/>
    </source>
</evidence>
<dbReference type="InterPro" id="IPR027786">
    <property type="entry name" value="Nse4/EID"/>
</dbReference>
<evidence type="ECO:0000313" key="11">
    <source>
        <dbReference type="EMBL" id="KAG0565480.1"/>
    </source>
</evidence>
<keyword evidence="6 7" id="KW-0539">Nucleus</keyword>
<feature type="region of interest" description="Disordered" evidence="9">
    <location>
        <begin position="1"/>
        <end position="39"/>
    </location>
</feature>
<dbReference type="EMBL" id="CM026429">
    <property type="protein sequence ID" value="KAG0565480.1"/>
    <property type="molecule type" value="Genomic_DNA"/>
</dbReference>
<feature type="compositionally biased region" description="Pro residues" evidence="9">
    <location>
        <begin position="319"/>
        <end position="329"/>
    </location>
</feature>
<feature type="domain" description="Non-structural maintenance of chromosome element 4 C-terminal" evidence="10">
    <location>
        <begin position="225"/>
        <end position="303"/>
    </location>
</feature>
<evidence type="ECO:0000256" key="8">
    <source>
        <dbReference type="SAM" id="Coils"/>
    </source>
</evidence>
<dbReference type="InterPro" id="IPR014854">
    <property type="entry name" value="Nse4_C"/>
</dbReference>
<evidence type="ECO:0000256" key="9">
    <source>
        <dbReference type="SAM" id="MobiDB-lite"/>
    </source>
</evidence>
<dbReference type="GO" id="GO:0030915">
    <property type="term" value="C:Smc5-Smc6 complex"/>
    <property type="evidence" value="ECO:0007669"/>
    <property type="project" value="UniProtKB-UniRule"/>
</dbReference>
<comment type="caution">
    <text evidence="11">The sequence shown here is derived from an EMBL/GenBank/DDBJ whole genome shotgun (WGS) entry which is preliminary data.</text>
</comment>
<keyword evidence="3 7" id="KW-0227">DNA damage</keyword>
<feature type="compositionally biased region" description="Basic and acidic residues" evidence="9">
    <location>
        <begin position="342"/>
        <end position="367"/>
    </location>
</feature>
<evidence type="ECO:0000256" key="7">
    <source>
        <dbReference type="RuleBase" id="RU365071"/>
    </source>
</evidence>
<evidence type="ECO:0000313" key="12">
    <source>
        <dbReference type="Proteomes" id="UP000822688"/>
    </source>
</evidence>
<comment type="similarity">
    <text evidence="2 7">Belongs to the NSE4 family.</text>
</comment>
<dbReference type="AlphaFoldDB" id="A0A8T0H2B9"/>
<comment type="subunit">
    <text evidence="7">Component of the SMC5-SMC6 complex.</text>
</comment>
<evidence type="ECO:0000256" key="5">
    <source>
        <dbReference type="ARBA" id="ARBA00023204"/>
    </source>
</evidence>
<evidence type="ECO:0000256" key="3">
    <source>
        <dbReference type="ARBA" id="ARBA00022763"/>
    </source>
</evidence>
<dbReference type="GO" id="GO:0006281">
    <property type="term" value="P:DNA repair"/>
    <property type="evidence" value="ECO:0007669"/>
    <property type="project" value="UniProtKB-UniRule"/>
</dbReference>
<proteinExistence type="inferred from homology"/>
<dbReference type="GO" id="GO:0005634">
    <property type="term" value="C:nucleus"/>
    <property type="evidence" value="ECO:0007669"/>
    <property type="project" value="UniProtKB-SubCell"/>
</dbReference>
<dbReference type="Pfam" id="PF08743">
    <property type="entry name" value="Nse4_C"/>
    <property type="match status" value="1"/>
</dbReference>
<gene>
    <name evidence="11" type="ORF">KC19_8G193800</name>
</gene>
<protein>
    <recommendedName>
        <fullName evidence="7">Non-structural maintenance of chromosomes element 4</fullName>
    </recommendedName>
</protein>
<feature type="compositionally biased region" description="Basic and acidic residues" evidence="9">
    <location>
        <begin position="27"/>
        <end position="39"/>
    </location>
</feature>
<comment type="subcellular location">
    <subcellularLocation>
        <location evidence="1 7">Nucleus</location>
    </subcellularLocation>
</comment>
<dbReference type="GO" id="GO:0006310">
    <property type="term" value="P:DNA recombination"/>
    <property type="evidence" value="ECO:0007669"/>
    <property type="project" value="UniProtKB-UniRule"/>
</dbReference>
<evidence type="ECO:0000259" key="10">
    <source>
        <dbReference type="Pfam" id="PF08743"/>
    </source>
</evidence>
<dbReference type="PANTHER" id="PTHR16140">
    <property type="entry name" value="NON-STRUCTURAL MAINTENANCE OF CHROMOSOMES ELEMENT 4"/>
    <property type="match status" value="1"/>
</dbReference>
<feature type="coiled-coil region" evidence="8">
    <location>
        <begin position="39"/>
        <end position="66"/>
    </location>
</feature>
<keyword evidence="4 7" id="KW-0233">DNA recombination</keyword>
<sequence length="380" mass="42740">MSTQEERRRRREAKANARLEQGSQDDQENKMQEQDPEARKVLRSKYRELKQSIAEDDEELGRLDSNRFHELVDKMDDLSKEVMKPREQIADAEAVANLASKLLGNVRGMIRRSGTSPSAFVTAILAKFGNRTAVDGEVVEVQWGELGLEAIGFMREAPGVCTMLGPMDIEPKVRQAQAPRAKRARPTETARAEEVRDQGEAAAKSETDANMEIMFNILRRHRPARLDALVLNRHSFSQTVENIFSLSFLVKDGRAAITYDSDGTHLVAPKNAPSVDARQSGQVSNTQFVFRYDFNCWKMMRDGLPEGDELMPNREQPQPSQPPTQPPTQPSGTPIRKNSRNRGRESSRVNGSDDHGNESGPEGDGRRQSKRARTLVDQFR</sequence>
<feature type="region of interest" description="Disordered" evidence="9">
    <location>
        <begin position="303"/>
        <end position="380"/>
    </location>
</feature>
<dbReference type="PANTHER" id="PTHR16140:SF0">
    <property type="entry name" value="NON-STRUCTURAL MAINTENANCE OF CHROMOSOMES ELEMENT 4"/>
    <property type="match status" value="1"/>
</dbReference>
<feature type="compositionally biased region" description="Basic and acidic residues" evidence="9">
    <location>
        <begin position="1"/>
        <end position="17"/>
    </location>
</feature>
<organism evidence="11 12">
    <name type="scientific">Ceratodon purpureus</name>
    <name type="common">Fire moss</name>
    <name type="synonym">Dicranum purpureum</name>
    <dbReference type="NCBI Taxonomy" id="3225"/>
    <lineage>
        <taxon>Eukaryota</taxon>
        <taxon>Viridiplantae</taxon>
        <taxon>Streptophyta</taxon>
        <taxon>Embryophyta</taxon>
        <taxon>Bryophyta</taxon>
        <taxon>Bryophytina</taxon>
        <taxon>Bryopsida</taxon>
        <taxon>Dicranidae</taxon>
        <taxon>Pseudoditrichales</taxon>
        <taxon>Ditrichaceae</taxon>
        <taxon>Ceratodon</taxon>
    </lineage>
</organism>
<evidence type="ECO:0000256" key="6">
    <source>
        <dbReference type="ARBA" id="ARBA00023242"/>
    </source>
</evidence>
<reference evidence="11" key="1">
    <citation type="submission" date="2020-06" db="EMBL/GenBank/DDBJ databases">
        <title>WGS assembly of Ceratodon purpureus strain R40.</title>
        <authorList>
            <person name="Carey S.B."/>
            <person name="Jenkins J."/>
            <person name="Shu S."/>
            <person name="Lovell J.T."/>
            <person name="Sreedasyam A."/>
            <person name="Maumus F."/>
            <person name="Tiley G.P."/>
            <person name="Fernandez-Pozo N."/>
            <person name="Barry K."/>
            <person name="Chen C."/>
            <person name="Wang M."/>
            <person name="Lipzen A."/>
            <person name="Daum C."/>
            <person name="Saski C.A."/>
            <person name="Payton A.C."/>
            <person name="Mcbreen J.C."/>
            <person name="Conrad R.E."/>
            <person name="Kollar L.M."/>
            <person name="Olsson S."/>
            <person name="Huttunen S."/>
            <person name="Landis J.B."/>
            <person name="Wickett N.J."/>
            <person name="Johnson M.G."/>
            <person name="Rensing S.A."/>
            <person name="Grimwood J."/>
            <person name="Schmutz J."/>
            <person name="Mcdaniel S.F."/>
        </authorList>
    </citation>
    <scope>NUCLEOTIDE SEQUENCE</scope>
    <source>
        <strain evidence="11">R40</strain>
    </source>
</reference>
<feature type="region of interest" description="Disordered" evidence="9">
    <location>
        <begin position="173"/>
        <end position="204"/>
    </location>
</feature>
<accession>A0A8T0H2B9</accession>
<feature type="compositionally biased region" description="Basic and acidic residues" evidence="9">
    <location>
        <begin position="185"/>
        <end position="204"/>
    </location>
</feature>
<keyword evidence="8" id="KW-0175">Coiled coil</keyword>